<keyword evidence="2" id="KW-0812">Transmembrane</keyword>
<protein>
    <recommendedName>
        <fullName evidence="5">Neural proliferation differentiation and control protein 1</fullName>
    </recommendedName>
</protein>
<feature type="transmembrane region" description="Helical" evidence="2">
    <location>
        <begin position="12"/>
        <end position="36"/>
    </location>
</feature>
<evidence type="ECO:0008006" key="5">
    <source>
        <dbReference type="Google" id="ProtNLM"/>
    </source>
</evidence>
<evidence type="ECO:0000256" key="2">
    <source>
        <dbReference type="SAM" id="Phobius"/>
    </source>
</evidence>
<keyword evidence="2" id="KW-1133">Transmembrane helix</keyword>
<name>A0ABP0F3R7_CLALP</name>
<feature type="transmembrane region" description="Helical" evidence="2">
    <location>
        <begin position="79"/>
        <end position="104"/>
    </location>
</feature>
<feature type="compositionally biased region" description="Low complexity" evidence="1">
    <location>
        <begin position="160"/>
        <end position="169"/>
    </location>
</feature>
<reference evidence="3 4" key="1">
    <citation type="submission" date="2024-02" db="EMBL/GenBank/DDBJ databases">
        <authorList>
            <person name="Daric V."/>
            <person name="Darras S."/>
        </authorList>
    </citation>
    <scope>NUCLEOTIDE SEQUENCE [LARGE SCALE GENOMIC DNA]</scope>
</reference>
<sequence>MSSPRHQLPLIVNCAFAAARLFFFLCCADLFALSAAQQEENAVFQNENVGDVTPTTIPIQPQEPQGVAHNLSPAPLNNVIYIVIIALACMIGVLGFTAAGVCWYRAHTTAGLAKRTDYPAYGVTGPNPLHEQSLEPPIDVNLNKSAEVYHYNQTKKKMKAMSSESSASSRTNDPLDDAAELEIDDEETSDGEYTVYECSGFASAVDGDMEVHNPYFQEMSGKTNGKFSYPVATNFQTNAIYAAAIRGSSDK</sequence>
<proteinExistence type="predicted"/>
<comment type="caution">
    <text evidence="3">The sequence shown here is derived from an EMBL/GenBank/DDBJ whole genome shotgun (WGS) entry which is preliminary data.</text>
</comment>
<keyword evidence="2" id="KW-0472">Membrane</keyword>
<keyword evidence="4" id="KW-1185">Reference proteome</keyword>
<dbReference type="PANTHER" id="PTHR23352">
    <property type="entry name" value="NEURAL PROLIFERATION DIFFERENTIATION AND CONTROL PROTEIN-1 NPDC-1 PROTEIN"/>
    <property type="match status" value="1"/>
</dbReference>
<dbReference type="Pfam" id="PF06809">
    <property type="entry name" value="NPDC1"/>
    <property type="match status" value="1"/>
</dbReference>
<gene>
    <name evidence="3" type="ORF">CVLEPA_LOCUS4068</name>
</gene>
<evidence type="ECO:0000313" key="4">
    <source>
        <dbReference type="Proteomes" id="UP001642483"/>
    </source>
</evidence>
<feature type="region of interest" description="Disordered" evidence="1">
    <location>
        <begin position="157"/>
        <end position="180"/>
    </location>
</feature>
<evidence type="ECO:0000313" key="3">
    <source>
        <dbReference type="EMBL" id="CAK8674364.1"/>
    </source>
</evidence>
<dbReference type="EMBL" id="CAWYQH010000013">
    <property type="protein sequence ID" value="CAK8674364.1"/>
    <property type="molecule type" value="Genomic_DNA"/>
</dbReference>
<accession>A0ABP0F3R7</accession>
<dbReference type="Proteomes" id="UP001642483">
    <property type="component" value="Unassembled WGS sequence"/>
</dbReference>
<dbReference type="InterPro" id="IPR009635">
    <property type="entry name" value="NPDC1"/>
</dbReference>
<organism evidence="3 4">
    <name type="scientific">Clavelina lepadiformis</name>
    <name type="common">Light-bulb sea squirt</name>
    <name type="synonym">Ascidia lepadiformis</name>
    <dbReference type="NCBI Taxonomy" id="159417"/>
    <lineage>
        <taxon>Eukaryota</taxon>
        <taxon>Metazoa</taxon>
        <taxon>Chordata</taxon>
        <taxon>Tunicata</taxon>
        <taxon>Ascidiacea</taxon>
        <taxon>Aplousobranchia</taxon>
        <taxon>Clavelinidae</taxon>
        <taxon>Clavelina</taxon>
    </lineage>
</organism>
<dbReference type="PANTHER" id="PTHR23352:SF2">
    <property type="entry name" value="NEURAL PROLIFERATION DIFFERENTIATION AND CONTROL PROTEIN 1"/>
    <property type="match status" value="1"/>
</dbReference>
<evidence type="ECO:0000256" key="1">
    <source>
        <dbReference type="SAM" id="MobiDB-lite"/>
    </source>
</evidence>